<organism evidence="3 4">
    <name type="scientific">Ophiocordyceps australis</name>
    <dbReference type="NCBI Taxonomy" id="1399860"/>
    <lineage>
        <taxon>Eukaryota</taxon>
        <taxon>Fungi</taxon>
        <taxon>Dikarya</taxon>
        <taxon>Ascomycota</taxon>
        <taxon>Pezizomycotina</taxon>
        <taxon>Sordariomycetes</taxon>
        <taxon>Hypocreomycetidae</taxon>
        <taxon>Hypocreales</taxon>
        <taxon>Ophiocordycipitaceae</taxon>
        <taxon>Ophiocordyceps</taxon>
    </lineage>
</organism>
<gene>
    <name evidence="3" type="ORF">CDD81_1774</name>
</gene>
<evidence type="ECO:0000313" key="3">
    <source>
        <dbReference type="EMBL" id="PHH65688.1"/>
    </source>
</evidence>
<dbReference type="PANTHER" id="PTHR37544">
    <property type="entry name" value="SPRAY-RELATED"/>
    <property type="match status" value="1"/>
</dbReference>
<accession>A0A2C5XKG2</accession>
<feature type="transmembrane region" description="Helical" evidence="2">
    <location>
        <begin position="59"/>
        <end position="82"/>
    </location>
</feature>
<feature type="transmembrane region" description="Helical" evidence="2">
    <location>
        <begin position="425"/>
        <end position="444"/>
    </location>
</feature>
<name>A0A2C5XKG2_9HYPO</name>
<proteinExistence type="predicted"/>
<sequence length="551" mass="60938">MFATILGVVWVILNRQFCILEPFRQLCAGKVSADRSIATTYAAIPAQLTVWRAIKARHYVLTLLCLTALLANLLGISLGTLFNENKTVVRYHQSFEPMVAPLFNNQSLFDFHRRHQGYVPTADTFLLFANLTSNTPISPWTSRDYFFQPHRLAQGTQATPGARYVVNTRGFGVRANCTPVNQLPAPHQENNTACPSAIDLAATELSAPASKHPFKEQCARELVIPSPLNDTGACEFDMAIGWARTTTYCPEMRIARSENASQHLPIAYTTLHCQPYFQSAMFDATVDAAGNVYSYNQTSQVSSDLSYSESNIHTRVLLRYGIGFPTPSEIDEPFGNGGWHMGTNAASWMSDLLAAFKGSRDFLDPKKPPPNAADLIPAVEEVYRRGFAIFLGQHLELFDKAHAGQVVEGKLLATETRIFVDETSLIISLVVMSINMVVAIVIYARPSVRLLPRMPTCIASIVAYVAPSRIVANSSEALDKKNPLSFGQYKGLDGKPHTGIELDAHVTLIKSSQDDGVMRGILGKLPGLMRRRKYRRQANKDTQESQDPQDP</sequence>
<keyword evidence="2" id="KW-1133">Transmembrane helix</keyword>
<dbReference type="InterPro" id="IPR021840">
    <property type="entry name" value="DUF3433"/>
</dbReference>
<dbReference type="AlphaFoldDB" id="A0A2C5XKG2"/>
<dbReference type="Proteomes" id="UP000226192">
    <property type="component" value="Unassembled WGS sequence"/>
</dbReference>
<evidence type="ECO:0000256" key="2">
    <source>
        <dbReference type="SAM" id="Phobius"/>
    </source>
</evidence>
<keyword evidence="4" id="KW-1185">Reference proteome</keyword>
<keyword evidence="2" id="KW-0812">Transmembrane</keyword>
<dbReference type="STRING" id="1399860.A0A2C5XKG2"/>
<comment type="caution">
    <text evidence="3">The sequence shown here is derived from an EMBL/GenBank/DDBJ whole genome shotgun (WGS) entry which is preliminary data.</text>
</comment>
<dbReference type="OrthoDB" id="3248909at2759"/>
<protein>
    <submittedName>
        <fullName evidence="3">Uncharacterized protein</fullName>
    </submittedName>
</protein>
<keyword evidence="2" id="KW-0472">Membrane</keyword>
<dbReference type="Pfam" id="PF11915">
    <property type="entry name" value="DUF3433"/>
    <property type="match status" value="1"/>
</dbReference>
<dbReference type="PANTHER" id="PTHR37544:SF3">
    <property type="entry name" value="SPRAY"/>
    <property type="match status" value="1"/>
</dbReference>
<feature type="region of interest" description="Disordered" evidence="1">
    <location>
        <begin position="529"/>
        <end position="551"/>
    </location>
</feature>
<reference evidence="3 4" key="1">
    <citation type="submission" date="2017-06" db="EMBL/GenBank/DDBJ databases">
        <title>Ant-infecting Ophiocordyceps genomes reveal a high diversity of potential behavioral manipulation genes and a possible major role for enterotoxins.</title>
        <authorList>
            <person name="De Bekker C."/>
            <person name="Evans H.C."/>
            <person name="Brachmann A."/>
            <person name="Hughes D.P."/>
        </authorList>
    </citation>
    <scope>NUCLEOTIDE SEQUENCE [LARGE SCALE GENOMIC DNA]</scope>
    <source>
        <strain evidence="3 4">Map64</strain>
    </source>
</reference>
<dbReference type="EMBL" id="NJET01000015">
    <property type="protein sequence ID" value="PHH65688.1"/>
    <property type="molecule type" value="Genomic_DNA"/>
</dbReference>
<evidence type="ECO:0000313" key="4">
    <source>
        <dbReference type="Proteomes" id="UP000226192"/>
    </source>
</evidence>
<evidence type="ECO:0000256" key="1">
    <source>
        <dbReference type="SAM" id="MobiDB-lite"/>
    </source>
</evidence>